<evidence type="ECO:0000313" key="2">
    <source>
        <dbReference type="EMBL" id="MVX64925.1"/>
    </source>
</evidence>
<reference evidence="2" key="1">
    <citation type="submission" date="2019-12" db="EMBL/GenBank/DDBJ databases">
        <title>Microbes associate with the intestines of laboratory mice.</title>
        <authorList>
            <person name="Navarre W."/>
            <person name="Wong E."/>
        </authorList>
    </citation>
    <scope>NUCLEOTIDE SEQUENCE</scope>
    <source>
        <strain evidence="2">NM79_F5</strain>
    </source>
</reference>
<name>A0A964RNS2_9CLOT</name>
<keyword evidence="2" id="KW-0418">Kinase</keyword>
<dbReference type="AlphaFoldDB" id="A0A964RNS2"/>
<dbReference type="EMBL" id="WSRQ01000023">
    <property type="protein sequence ID" value="MVX64925.1"/>
    <property type="molecule type" value="Genomic_DNA"/>
</dbReference>
<dbReference type="GO" id="GO:0016301">
    <property type="term" value="F:kinase activity"/>
    <property type="evidence" value="ECO:0007669"/>
    <property type="project" value="UniProtKB-KW"/>
</dbReference>
<accession>A0A964RNS2</accession>
<gene>
    <name evidence="2" type="ORF">GKZ28_14615</name>
</gene>
<sequence length="98" mass="11559">MKSVLTQKELSERWGVTVKALTDWRRQGILQPIKNLPVIRYGLEYIQEIEVTTLEKFSPLDRKRMEIEIEKLKKENERLMSIVSNVLSEASKLIPYIK</sequence>
<dbReference type="RefSeq" id="WP_160359749.1">
    <property type="nucleotide sequence ID" value="NZ_WSRQ01000023.1"/>
</dbReference>
<dbReference type="Proteomes" id="UP000656077">
    <property type="component" value="Unassembled WGS sequence"/>
</dbReference>
<keyword evidence="1" id="KW-0175">Coiled coil</keyword>
<proteinExistence type="predicted"/>
<feature type="coiled-coil region" evidence="1">
    <location>
        <begin position="62"/>
        <end position="89"/>
    </location>
</feature>
<organism evidence="2 3">
    <name type="scientific">Clostridium chromiireducens</name>
    <dbReference type="NCBI Taxonomy" id="225345"/>
    <lineage>
        <taxon>Bacteria</taxon>
        <taxon>Bacillati</taxon>
        <taxon>Bacillota</taxon>
        <taxon>Clostridia</taxon>
        <taxon>Eubacteriales</taxon>
        <taxon>Clostridiaceae</taxon>
        <taxon>Clostridium</taxon>
    </lineage>
</organism>
<evidence type="ECO:0000313" key="3">
    <source>
        <dbReference type="Proteomes" id="UP000656077"/>
    </source>
</evidence>
<comment type="caution">
    <text evidence="2">The sequence shown here is derived from an EMBL/GenBank/DDBJ whole genome shotgun (WGS) entry which is preliminary data.</text>
</comment>
<dbReference type="SUPFAM" id="SSF46955">
    <property type="entry name" value="Putative DNA-binding domain"/>
    <property type="match status" value="1"/>
</dbReference>
<dbReference type="InterPro" id="IPR009061">
    <property type="entry name" value="DNA-bd_dom_put_sf"/>
</dbReference>
<evidence type="ECO:0000256" key="1">
    <source>
        <dbReference type="SAM" id="Coils"/>
    </source>
</evidence>
<protein>
    <submittedName>
        <fullName evidence="2">Histidine kinase</fullName>
    </submittedName>
</protein>
<keyword evidence="2" id="KW-0808">Transferase</keyword>